<evidence type="ECO:0000313" key="2">
    <source>
        <dbReference type="EMBL" id="WMD23061.1"/>
    </source>
</evidence>
<sequence length="143" mass="15747">MKKELSQQQQDDAARLRLLFDAWKEAHGGSQAKAAAAGGFGSQGTVWQYLNGRIALNASAVLKFAKLLQCSPWEISPSIAAEYDLTKELGGVNREDEPNDWPFFSIPRSRFDALTDRQKGLIEGRLAAILDEIEKDPGISAKK</sequence>
<feature type="domain" description="HTH cro/C1-type" evidence="1">
    <location>
        <begin position="25"/>
        <end position="75"/>
    </location>
</feature>
<organism evidence="2 3">
    <name type="scientific">Achromobacter seleniivolatilans</name>
    <dbReference type="NCBI Taxonomy" id="3047478"/>
    <lineage>
        <taxon>Bacteria</taxon>
        <taxon>Pseudomonadati</taxon>
        <taxon>Pseudomonadota</taxon>
        <taxon>Betaproteobacteria</taxon>
        <taxon>Burkholderiales</taxon>
        <taxon>Alcaligenaceae</taxon>
        <taxon>Achromobacter</taxon>
    </lineage>
</organism>
<dbReference type="Proteomes" id="UP001234798">
    <property type="component" value="Chromosome"/>
</dbReference>
<evidence type="ECO:0000313" key="3">
    <source>
        <dbReference type="Proteomes" id="UP001234798"/>
    </source>
</evidence>
<dbReference type="InterPro" id="IPR010982">
    <property type="entry name" value="Lambda_DNA-bd_dom_sf"/>
</dbReference>
<dbReference type="Gene3D" id="1.10.260.40">
    <property type="entry name" value="lambda repressor-like DNA-binding domains"/>
    <property type="match status" value="1"/>
</dbReference>
<dbReference type="RefSeq" id="WP_306948674.1">
    <property type="nucleotide sequence ID" value="NZ_CP132976.1"/>
</dbReference>
<reference evidence="2 3" key="1">
    <citation type="submission" date="2023-08" db="EMBL/GenBank/DDBJ databases">
        <title>Achromobacter seleniivolatilans sp. nov., isolated from seleniferous soil.</title>
        <authorList>
            <person name="Zhang S."/>
            <person name="Li K."/>
            <person name="Peng J."/>
            <person name="Zhao Q."/>
            <person name="Wang H."/>
            <person name="Guo Y."/>
        </authorList>
    </citation>
    <scope>NUCLEOTIDE SEQUENCE [LARGE SCALE GENOMIC DNA]</scope>
    <source>
        <strain evidence="2 3">R39</strain>
    </source>
</reference>
<proteinExistence type="predicted"/>
<dbReference type="EMBL" id="CP132976">
    <property type="protein sequence ID" value="WMD23061.1"/>
    <property type="molecule type" value="Genomic_DNA"/>
</dbReference>
<protein>
    <recommendedName>
        <fullName evidence="1">HTH cro/C1-type domain-containing protein</fullName>
    </recommendedName>
</protein>
<accession>A0ABY9M7Q0</accession>
<name>A0ABY9M7Q0_9BURK</name>
<dbReference type="PROSITE" id="PS50943">
    <property type="entry name" value="HTH_CROC1"/>
    <property type="match status" value="1"/>
</dbReference>
<keyword evidence="3" id="KW-1185">Reference proteome</keyword>
<gene>
    <name evidence="2" type="ORF">RAS12_12005</name>
</gene>
<evidence type="ECO:0000259" key="1">
    <source>
        <dbReference type="PROSITE" id="PS50943"/>
    </source>
</evidence>
<dbReference type="SUPFAM" id="SSF47413">
    <property type="entry name" value="lambda repressor-like DNA-binding domains"/>
    <property type="match status" value="1"/>
</dbReference>
<dbReference type="InterPro" id="IPR001387">
    <property type="entry name" value="Cro/C1-type_HTH"/>
</dbReference>